<dbReference type="RefSeq" id="WP_136626072.1">
    <property type="nucleotide sequence ID" value="NZ_LNCU01000032.1"/>
</dbReference>
<evidence type="ECO:0000256" key="1">
    <source>
        <dbReference type="SAM" id="MobiDB-lite"/>
    </source>
</evidence>
<name>A0A109K1V5_9BRAD</name>
<sequence>MSRHNKMPPVPRASRSPKGTGGGMEIKKDTLSTKAVDNLAEQGDTANIKQNTTNAGFYKGRRSK</sequence>
<proteinExistence type="predicted"/>
<dbReference type="OrthoDB" id="7190664at2"/>
<evidence type="ECO:0000313" key="3">
    <source>
        <dbReference type="Proteomes" id="UP000057737"/>
    </source>
</evidence>
<dbReference type="Proteomes" id="UP000057737">
    <property type="component" value="Unassembled WGS sequence"/>
</dbReference>
<feature type="region of interest" description="Disordered" evidence="1">
    <location>
        <begin position="1"/>
        <end position="64"/>
    </location>
</feature>
<accession>A0A109K1V5</accession>
<dbReference type="AlphaFoldDB" id="A0A109K1V5"/>
<dbReference type="EMBL" id="LNCU01000032">
    <property type="protein sequence ID" value="KWV59244.1"/>
    <property type="molecule type" value="Genomic_DNA"/>
</dbReference>
<protein>
    <submittedName>
        <fullName evidence="2">Uncharacterized protein</fullName>
    </submittedName>
</protein>
<organism evidence="2 3">
    <name type="scientific">Bradyrhizobium macuxiense</name>
    <dbReference type="NCBI Taxonomy" id="1755647"/>
    <lineage>
        <taxon>Bacteria</taxon>
        <taxon>Pseudomonadati</taxon>
        <taxon>Pseudomonadota</taxon>
        <taxon>Alphaproteobacteria</taxon>
        <taxon>Hyphomicrobiales</taxon>
        <taxon>Nitrobacteraceae</taxon>
        <taxon>Bradyrhizobium</taxon>
    </lineage>
</organism>
<gene>
    <name evidence="2" type="ORF">AS156_31725</name>
</gene>
<feature type="compositionally biased region" description="Polar residues" evidence="1">
    <location>
        <begin position="44"/>
        <end position="55"/>
    </location>
</feature>
<evidence type="ECO:0000313" key="2">
    <source>
        <dbReference type="EMBL" id="KWV59244.1"/>
    </source>
</evidence>
<keyword evidence="3" id="KW-1185">Reference proteome</keyword>
<comment type="caution">
    <text evidence="2">The sequence shown here is derived from an EMBL/GenBank/DDBJ whole genome shotgun (WGS) entry which is preliminary data.</text>
</comment>
<reference evidence="2 3" key="1">
    <citation type="submission" date="2015-11" db="EMBL/GenBank/DDBJ databases">
        <title>Draft Genome Sequence of the Strain BR 10303 (Bradyrhizobium sp.) isolated from nodules of Centrolobium paraense.</title>
        <authorList>
            <person name="Zelli J.E."/>
            <person name="Simoes-Araujo J.L."/>
            <person name="Barauna A.C."/>
            <person name="Silva K."/>
        </authorList>
    </citation>
    <scope>NUCLEOTIDE SEQUENCE [LARGE SCALE GENOMIC DNA]</scope>
    <source>
        <strain evidence="2 3">BR 10303</strain>
    </source>
</reference>